<feature type="transmembrane region" description="Helical" evidence="6">
    <location>
        <begin position="94"/>
        <end position="120"/>
    </location>
</feature>
<evidence type="ECO:0000313" key="9">
    <source>
        <dbReference type="Proteomes" id="UP000664521"/>
    </source>
</evidence>
<feature type="compositionally biased region" description="Low complexity" evidence="5">
    <location>
        <begin position="208"/>
        <end position="218"/>
    </location>
</feature>
<organism evidence="8 9">
    <name type="scientific">Heterodermia speciosa</name>
    <dbReference type="NCBI Taxonomy" id="116794"/>
    <lineage>
        <taxon>Eukaryota</taxon>
        <taxon>Fungi</taxon>
        <taxon>Dikarya</taxon>
        <taxon>Ascomycota</taxon>
        <taxon>Pezizomycotina</taxon>
        <taxon>Lecanoromycetes</taxon>
        <taxon>OSLEUM clade</taxon>
        <taxon>Lecanoromycetidae</taxon>
        <taxon>Caliciales</taxon>
        <taxon>Physciaceae</taxon>
        <taxon>Heterodermia</taxon>
    </lineage>
</organism>
<reference evidence="8" key="1">
    <citation type="submission" date="2021-03" db="EMBL/GenBank/DDBJ databases">
        <authorList>
            <person name="Tagirdzhanova G."/>
        </authorList>
    </citation>
    <scope>NUCLEOTIDE SEQUENCE</scope>
</reference>
<dbReference type="Proteomes" id="UP000664521">
    <property type="component" value="Unassembled WGS sequence"/>
</dbReference>
<feature type="region of interest" description="Disordered" evidence="5">
    <location>
        <begin position="187"/>
        <end position="307"/>
    </location>
</feature>
<comment type="subcellular location">
    <subcellularLocation>
        <location evidence="1">Membrane</location>
        <topology evidence="1">Single-pass membrane protein</topology>
    </subcellularLocation>
</comment>
<keyword evidence="9" id="KW-1185">Reference proteome</keyword>
<comment type="caution">
    <text evidence="8">The sequence shown here is derived from an EMBL/GenBank/DDBJ whole genome shotgun (WGS) entry which is preliminary data.</text>
</comment>
<evidence type="ECO:0000256" key="4">
    <source>
        <dbReference type="ARBA" id="ARBA00023136"/>
    </source>
</evidence>
<feature type="chain" id="PRO_5034643340" evidence="7">
    <location>
        <begin position="22"/>
        <end position="536"/>
    </location>
</feature>
<accession>A0A8H3EXE6</accession>
<evidence type="ECO:0000256" key="6">
    <source>
        <dbReference type="SAM" id="Phobius"/>
    </source>
</evidence>
<keyword evidence="2 6" id="KW-0812">Transmembrane</keyword>
<protein>
    <submittedName>
        <fullName evidence="8">Uncharacterized protein</fullName>
    </submittedName>
</protein>
<feature type="compositionally biased region" description="Polar residues" evidence="5">
    <location>
        <begin position="400"/>
        <end position="409"/>
    </location>
</feature>
<dbReference type="AlphaFoldDB" id="A0A8H3EXE6"/>
<feature type="compositionally biased region" description="Low complexity" evidence="5">
    <location>
        <begin position="366"/>
        <end position="383"/>
    </location>
</feature>
<gene>
    <name evidence="8" type="ORF">HETSPECPRED_010107</name>
</gene>
<feature type="compositionally biased region" description="Basic residues" evidence="5">
    <location>
        <begin position="243"/>
        <end position="253"/>
    </location>
</feature>
<feature type="signal peptide" evidence="7">
    <location>
        <begin position="1"/>
        <end position="21"/>
    </location>
</feature>
<keyword evidence="4 6" id="KW-0472">Membrane</keyword>
<keyword evidence="7" id="KW-0732">Signal</keyword>
<evidence type="ECO:0000256" key="1">
    <source>
        <dbReference type="ARBA" id="ARBA00004167"/>
    </source>
</evidence>
<dbReference type="GO" id="GO:0071944">
    <property type="term" value="C:cell periphery"/>
    <property type="evidence" value="ECO:0007669"/>
    <property type="project" value="UniProtKB-ARBA"/>
</dbReference>
<feature type="region of interest" description="Disordered" evidence="5">
    <location>
        <begin position="337"/>
        <end position="536"/>
    </location>
</feature>
<name>A0A8H3EXE6_9LECA</name>
<feature type="compositionally biased region" description="Polar residues" evidence="5">
    <location>
        <begin position="420"/>
        <end position="455"/>
    </location>
</feature>
<evidence type="ECO:0000256" key="5">
    <source>
        <dbReference type="SAM" id="MobiDB-lite"/>
    </source>
</evidence>
<evidence type="ECO:0000256" key="2">
    <source>
        <dbReference type="ARBA" id="ARBA00022692"/>
    </source>
</evidence>
<evidence type="ECO:0000313" key="8">
    <source>
        <dbReference type="EMBL" id="CAF9910581.1"/>
    </source>
</evidence>
<dbReference type="PANTHER" id="PTHR15549:SF26">
    <property type="entry name" value="AXIAL BUDDING PATTERN PROTEIN 2-RELATED"/>
    <property type="match status" value="1"/>
</dbReference>
<sequence length="536" mass="56478">MWQNKLSSAFLALATASAVFGQSTSSSNGLNEFIGGVNSVAGIISSASASASAAATSSSSASSSSPSATQASPTSSPSAAAAAAPHHGSNHRTLIIAVVCAVVGAILLALICLGICCCLMRRRRRQRKNRAVTPVGDDEIHSWKSEKPQNPGRTYIPPQYGRIPSGEHEPMVPPMVPPMAAGGKVADPAIDTHPAHRPENPFVPVLPSPRRSAPNSRSGLTDGTVPGDVAYIGAAGDPEKQRLRSRSRSHSRSRPSTGTGLGSNGLPTHANADRPATPFGLTGLGQPYAGTDQRNSGAGQPYGGIGQPYEDMHVHVLQHDAPSQALRQSLNDRDPLASAQLRTPTPGYSTPPDVPNRSPRRSGQFTDSPYTTASDTASSSTASDEYRASYAPGISIPPGEQQSYGSHSPYSHRLNYDPQFASQKMQQPQQNNTLPHSQSASRTAPNDHYSTSPTTMAPPPVPWSEPTENRRQSPTRASGQWSESGRRASRSPATSINGQPRRLRFSDLQASPTGYGGWDERYGTSSQARSGVGEAM</sequence>
<keyword evidence="3 6" id="KW-1133">Transmembrane helix</keyword>
<dbReference type="GO" id="GO:0016020">
    <property type="term" value="C:membrane"/>
    <property type="evidence" value="ECO:0007669"/>
    <property type="project" value="UniProtKB-SubCell"/>
</dbReference>
<dbReference type="EMBL" id="CAJPDS010000009">
    <property type="protein sequence ID" value="CAF9910581.1"/>
    <property type="molecule type" value="Genomic_DNA"/>
</dbReference>
<proteinExistence type="predicted"/>
<dbReference type="InterPro" id="IPR051694">
    <property type="entry name" value="Immunoregulatory_rcpt-like"/>
</dbReference>
<dbReference type="PANTHER" id="PTHR15549">
    <property type="entry name" value="PAIRED IMMUNOGLOBULIN-LIKE TYPE 2 RECEPTOR"/>
    <property type="match status" value="1"/>
</dbReference>
<evidence type="ECO:0000256" key="7">
    <source>
        <dbReference type="SAM" id="SignalP"/>
    </source>
</evidence>
<dbReference type="OrthoDB" id="4120617at2759"/>
<evidence type="ECO:0000256" key="3">
    <source>
        <dbReference type="ARBA" id="ARBA00022989"/>
    </source>
</evidence>
<feature type="region of interest" description="Disordered" evidence="5">
    <location>
        <begin position="58"/>
        <end position="84"/>
    </location>
</feature>
<feature type="compositionally biased region" description="Polar residues" evidence="5">
    <location>
        <begin position="472"/>
        <end position="483"/>
    </location>
</feature>